<keyword evidence="1 2" id="KW-0597">Phosphoprotein</keyword>
<accession>A0A840C3R7</accession>
<dbReference type="InterPro" id="IPR014605">
    <property type="entry name" value="Sig_resp-reg_PhyR"/>
</dbReference>
<dbReference type="PANTHER" id="PTHR44591">
    <property type="entry name" value="STRESS RESPONSE REGULATOR PROTEIN 1"/>
    <property type="match status" value="1"/>
</dbReference>
<dbReference type="InterPro" id="IPR011006">
    <property type="entry name" value="CheY-like_superfamily"/>
</dbReference>
<dbReference type="Pfam" id="PF00072">
    <property type="entry name" value="Response_reg"/>
    <property type="match status" value="1"/>
</dbReference>
<dbReference type="GO" id="GO:0000160">
    <property type="term" value="P:phosphorelay signal transduction system"/>
    <property type="evidence" value="ECO:0007669"/>
    <property type="project" value="InterPro"/>
</dbReference>
<dbReference type="CDD" id="cd17540">
    <property type="entry name" value="REC_PhyR"/>
    <property type="match status" value="1"/>
</dbReference>
<dbReference type="Gene3D" id="1.10.10.10">
    <property type="entry name" value="Winged helix-like DNA-binding domain superfamily/Winged helix DNA-binding domain"/>
    <property type="match status" value="1"/>
</dbReference>
<protein>
    <submittedName>
        <fullName evidence="4">CheY-like chemotaxis protein</fullName>
    </submittedName>
</protein>
<gene>
    <name evidence="4" type="ORF">GGR16_004805</name>
</gene>
<dbReference type="PIRSF" id="PIRSF036400">
    <property type="entry name" value="RR_Ctr_UCP036400"/>
    <property type="match status" value="1"/>
</dbReference>
<evidence type="ECO:0000256" key="1">
    <source>
        <dbReference type="ARBA" id="ARBA00022553"/>
    </source>
</evidence>
<proteinExistence type="predicted"/>
<dbReference type="SUPFAM" id="SSF88659">
    <property type="entry name" value="Sigma3 and sigma4 domains of RNA polymerase sigma factors"/>
    <property type="match status" value="1"/>
</dbReference>
<dbReference type="PROSITE" id="PS50110">
    <property type="entry name" value="RESPONSE_REGULATORY"/>
    <property type="match status" value="1"/>
</dbReference>
<dbReference type="Gene3D" id="1.10.1740.10">
    <property type="match status" value="1"/>
</dbReference>
<dbReference type="InterPro" id="IPR013324">
    <property type="entry name" value="RNA_pol_sigma_r3/r4-like"/>
</dbReference>
<dbReference type="InterPro" id="IPR001789">
    <property type="entry name" value="Sig_transdc_resp-reg_receiver"/>
</dbReference>
<dbReference type="Pfam" id="PF22029">
    <property type="entry name" value="PhyR_sigma2"/>
    <property type="match status" value="1"/>
</dbReference>
<dbReference type="Gene3D" id="3.40.50.2300">
    <property type="match status" value="1"/>
</dbReference>
<dbReference type="AlphaFoldDB" id="A0A840C3R7"/>
<dbReference type="Pfam" id="PF22233">
    <property type="entry name" value="PhyR_sigma-like"/>
    <property type="match status" value="1"/>
</dbReference>
<dbReference type="NCBIfam" id="NF006623">
    <property type="entry name" value="PRK09191.1"/>
    <property type="match status" value="1"/>
</dbReference>
<dbReference type="InterPro" id="IPR050595">
    <property type="entry name" value="Bact_response_regulator"/>
</dbReference>
<dbReference type="Proteomes" id="UP000577362">
    <property type="component" value="Unassembled WGS sequence"/>
</dbReference>
<evidence type="ECO:0000256" key="2">
    <source>
        <dbReference type="PROSITE-ProRule" id="PRU00169"/>
    </source>
</evidence>
<feature type="domain" description="Response regulatory" evidence="3">
    <location>
        <begin position="142"/>
        <end position="255"/>
    </location>
</feature>
<comment type="caution">
    <text evidence="4">The sequence shown here is derived from an EMBL/GenBank/DDBJ whole genome shotgun (WGS) entry which is preliminary data.</text>
</comment>
<evidence type="ECO:0000313" key="4">
    <source>
        <dbReference type="EMBL" id="MBB4019750.1"/>
    </source>
</evidence>
<evidence type="ECO:0000259" key="3">
    <source>
        <dbReference type="PROSITE" id="PS50110"/>
    </source>
</evidence>
<dbReference type="RefSeq" id="WP_183318590.1">
    <property type="nucleotide sequence ID" value="NZ_JACIEN010000008.1"/>
</dbReference>
<dbReference type="InterPro" id="IPR053866">
    <property type="entry name" value="PhyR_sigma2"/>
</dbReference>
<feature type="modified residue" description="4-aspartylphosphate" evidence="2">
    <location>
        <position position="192"/>
    </location>
</feature>
<keyword evidence="5" id="KW-1185">Reference proteome</keyword>
<evidence type="ECO:0000313" key="5">
    <source>
        <dbReference type="Proteomes" id="UP000577362"/>
    </source>
</evidence>
<dbReference type="InterPro" id="IPR053867">
    <property type="entry name" value="PhyR_sigma4"/>
</dbReference>
<dbReference type="PANTHER" id="PTHR44591:SF20">
    <property type="entry name" value="PROTEIN PILH"/>
    <property type="match status" value="1"/>
</dbReference>
<dbReference type="EMBL" id="JACIEN010000008">
    <property type="protein sequence ID" value="MBB4019750.1"/>
    <property type="molecule type" value="Genomic_DNA"/>
</dbReference>
<dbReference type="SUPFAM" id="SSF52172">
    <property type="entry name" value="CheY-like"/>
    <property type="match status" value="1"/>
</dbReference>
<dbReference type="SMART" id="SM00448">
    <property type="entry name" value="REC"/>
    <property type="match status" value="1"/>
</dbReference>
<organism evidence="4 5">
    <name type="scientific">Chelatococcus caeni</name>
    <dbReference type="NCBI Taxonomy" id="1348468"/>
    <lineage>
        <taxon>Bacteria</taxon>
        <taxon>Pseudomonadati</taxon>
        <taxon>Pseudomonadota</taxon>
        <taxon>Alphaproteobacteria</taxon>
        <taxon>Hyphomicrobiales</taxon>
        <taxon>Chelatococcaceae</taxon>
        <taxon>Chelatococcus</taxon>
    </lineage>
</organism>
<dbReference type="InterPro" id="IPR036388">
    <property type="entry name" value="WH-like_DNA-bd_sf"/>
</dbReference>
<name>A0A840C3R7_9HYPH</name>
<reference evidence="4 5" key="1">
    <citation type="submission" date="2020-08" db="EMBL/GenBank/DDBJ databases">
        <title>Genomic Encyclopedia of Type Strains, Phase IV (KMG-IV): sequencing the most valuable type-strain genomes for metagenomic binning, comparative biology and taxonomic classification.</title>
        <authorList>
            <person name="Goeker M."/>
        </authorList>
    </citation>
    <scope>NUCLEOTIDE SEQUENCE [LARGE SCALE GENOMIC DNA]</scope>
    <source>
        <strain evidence="4 5">DSM 103737</strain>
    </source>
</reference>
<sequence>MSLAQAIAPHLPYLRRFARVLAGSQSGGDAYAVATLEAILADPAALDRQIDLRVALYRVFLRVWQSIQLNAEAPPAIDTEPQDEGFTRLEQLTPRPRVAFLLAAVEGFSTAHVAQALDCSEDEAAALLAEAGQELSEQLATDILIIEDEPIIAMDLEALVESLGHRVIDVARTHSEALEVVKRQRPGLVLADIQLADGSSGLDAVNDILAEAEMPVIFITAYPERLLTGARPEPTFLVTKPFSPDAVKAVISQALFFDRRSHQAGPVAAAS</sequence>